<dbReference type="InterPro" id="IPR032710">
    <property type="entry name" value="NTF2-like_dom_sf"/>
</dbReference>
<evidence type="ECO:0000313" key="2">
    <source>
        <dbReference type="EMBL" id="TVZ01113.1"/>
    </source>
</evidence>
<sequence length="118" mass="13738">MTTSQEFRDLEESMWRAETRFDPDYLERVLHPDFFEFGRSGRTWTRAQSMAMESGEIDAVLPLPDFTVAELGADTVLVTYRSIVRHEELDYANRSSIWVRDGDAWRLRFHQGTAVHPG</sequence>
<comment type="caution">
    <text evidence="2">The sequence shown here is derived from an EMBL/GenBank/DDBJ whole genome shotgun (WGS) entry which is preliminary data.</text>
</comment>
<organism evidence="2 3">
    <name type="scientific">Trebonia kvetii</name>
    <dbReference type="NCBI Taxonomy" id="2480626"/>
    <lineage>
        <taxon>Bacteria</taxon>
        <taxon>Bacillati</taxon>
        <taxon>Actinomycetota</taxon>
        <taxon>Actinomycetes</taxon>
        <taxon>Streptosporangiales</taxon>
        <taxon>Treboniaceae</taxon>
        <taxon>Trebonia</taxon>
    </lineage>
</organism>
<dbReference type="Proteomes" id="UP000460272">
    <property type="component" value="Unassembled WGS sequence"/>
</dbReference>
<evidence type="ECO:0000259" key="1">
    <source>
        <dbReference type="Pfam" id="PF14534"/>
    </source>
</evidence>
<feature type="domain" description="DUF4440" evidence="1">
    <location>
        <begin position="8"/>
        <end position="107"/>
    </location>
</feature>
<dbReference type="OrthoDB" id="7845843at2"/>
<dbReference type="AlphaFoldDB" id="A0A6P2BV68"/>
<accession>A0A6P2BV68</accession>
<gene>
    <name evidence="2" type="ORF">EAS64_32995</name>
</gene>
<keyword evidence="3" id="KW-1185">Reference proteome</keyword>
<name>A0A6P2BV68_9ACTN</name>
<proteinExistence type="predicted"/>
<dbReference type="InterPro" id="IPR027843">
    <property type="entry name" value="DUF4440"/>
</dbReference>
<dbReference type="Gene3D" id="3.10.450.50">
    <property type="match status" value="1"/>
</dbReference>
<protein>
    <submittedName>
        <fullName evidence="2">DUF4440 domain-containing protein</fullName>
    </submittedName>
</protein>
<evidence type="ECO:0000313" key="3">
    <source>
        <dbReference type="Proteomes" id="UP000460272"/>
    </source>
</evidence>
<dbReference type="RefSeq" id="WP_145859426.1">
    <property type="nucleotide sequence ID" value="NZ_RPFW01000007.1"/>
</dbReference>
<reference evidence="2 3" key="1">
    <citation type="submission" date="2018-11" db="EMBL/GenBank/DDBJ databases">
        <title>Trebonia kvetii gen.nov., sp.nov., a novel acidophilic actinobacterium, and proposal of the new actinobacterial family Treboniaceae fam. nov.</title>
        <authorList>
            <person name="Rapoport D."/>
            <person name="Sagova-Mareckova M."/>
            <person name="Sedlacek I."/>
            <person name="Provaznik J."/>
            <person name="Kralova S."/>
            <person name="Pavlinic D."/>
            <person name="Benes V."/>
            <person name="Kopecky J."/>
        </authorList>
    </citation>
    <scope>NUCLEOTIDE SEQUENCE [LARGE SCALE GENOMIC DNA]</scope>
    <source>
        <strain evidence="2 3">15Tr583</strain>
    </source>
</reference>
<dbReference type="EMBL" id="RPFW01000007">
    <property type="protein sequence ID" value="TVZ01113.1"/>
    <property type="molecule type" value="Genomic_DNA"/>
</dbReference>
<dbReference type="Pfam" id="PF14534">
    <property type="entry name" value="DUF4440"/>
    <property type="match status" value="1"/>
</dbReference>
<dbReference type="SUPFAM" id="SSF54427">
    <property type="entry name" value="NTF2-like"/>
    <property type="match status" value="1"/>
</dbReference>